<keyword evidence="3" id="KW-1185">Reference proteome</keyword>
<gene>
    <name evidence="2" type="ordered locus">Sulku_1096</name>
</gene>
<dbReference type="SUPFAM" id="SSF46785">
    <property type="entry name" value="Winged helix' DNA-binding domain"/>
    <property type="match status" value="1"/>
</dbReference>
<dbReference type="SMART" id="SM00347">
    <property type="entry name" value="HTH_MARR"/>
    <property type="match status" value="1"/>
</dbReference>
<dbReference type="KEGG" id="sku:Sulku_1096"/>
<dbReference type="OrthoDB" id="5366056at2"/>
<dbReference type="eggNOG" id="COG1846">
    <property type="taxonomic scope" value="Bacteria"/>
</dbReference>
<sequence length="145" mass="16404">MSICFLSLETSKIFNQLILDELSSQGFEGLSNALIVLFPYIDEYKGITTSTLASKIGYTRQAMHKNLIKLETLGYITFESGENKKEKAVVLTQKGSELMKKATVFIEKTQQELSGLLGEKGLQEYMEYQYKVVTFLTHKKSNNAQ</sequence>
<dbReference type="HOGENOM" id="CLU_1785906_0_0_7"/>
<accession>E4TWE1</accession>
<feature type="domain" description="HTH marR-type" evidence="1">
    <location>
        <begin position="23"/>
        <end position="122"/>
    </location>
</feature>
<dbReference type="InterPro" id="IPR000835">
    <property type="entry name" value="HTH_MarR-typ"/>
</dbReference>
<dbReference type="GO" id="GO:0003700">
    <property type="term" value="F:DNA-binding transcription factor activity"/>
    <property type="evidence" value="ECO:0007669"/>
    <property type="project" value="InterPro"/>
</dbReference>
<dbReference type="Gene3D" id="1.10.10.10">
    <property type="entry name" value="Winged helix-like DNA-binding domain superfamily/Winged helix DNA-binding domain"/>
    <property type="match status" value="1"/>
</dbReference>
<protein>
    <submittedName>
        <fullName evidence="2">Regulatory protein MarR</fullName>
    </submittedName>
</protein>
<evidence type="ECO:0000313" key="2">
    <source>
        <dbReference type="EMBL" id="ADR33759.1"/>
    </source>
</evidence>
<dbReference type="AlphaFoldDB" id="E4TWE1"/>
<proteinExistence type="predicted"/>
<evidence type="ECO:0000259" key="1">
    <source>
        <dbReference type="SMART" id="SM00347"/>
    </source>
</evidence>
<name>E4TWE1_SULKY</name>
<dbReference type="InterPro" id="IPR036388">
    <property type="entry name" value="WH-like_DNA-bd_sf"/>
</dbReference>
<dbReference type="EMBL" id="CP002355">
    <property type="protein sequence ID" value="ADR33759.1"/>
    <property type="molecule type" value="Genomic_DNA"/>
</dbReference>
<dbReference type="RefSeq" id="WP_013459956.1">
    <property type="nucleotide sequence ID" value="NC_014762.1"/>
</dbReference>
<organism evidence="2 3">
    <name type="scientific">Sulfuricurvum kujiense (strain ATCC BAA-921 / DSM 16994 / JCM 11577 / YK-1)</name>
    <dbReference type="NCBI Taxonomy" id="709032"/>
    <lineage>
        <taxon>Bacteria</taxon>
        <taxon>Pseudomonadati</taxon>
        <taxon>Campylobacterota</taxon>
        <taxon>Epsilonproteobacteria</taxon>
        <taxon>Campylobacterales</taxon>
        <taxon>Sulfurimonadaceae</taxon>
        <taxon>Sulfuricurvum</taxon>
    </lineage>
</organism>
<dbReference type="STRING" id="709032.Sulku_1096"/>
<reference evidence="2 3" key="1">
    <citation type="journal article" date="2012" name="Stand. Genomic Sci.">
        <title>Complete genome sequence of the sulfur compounds oxidizing chemolithoautotroph Sulfuricurvum kujiense type strain (YK-1(T)).</title>
        <authorList>
            <person name="Han C."/>
            <person name="Kotsyurbenko O."/>
            <person name="Chertkov O."/>
            <person name="Held B."/>
            <person name="Lapidus A."/>
            <person name="Nolan M."/>
            <person name="Lucas S."/>
            <person name="Hammon N."/>
            <person name="Deshpande S."/>
            <person name="Cheng J.F."/>
            <person name="Tapia R."/>
            <person name="Goodwin L.A."/>
            <person name="Pitluck S."/>
            <person name="Liolios K."/>
            <person name="Pagani I."/>
            <person name="Ivanova N."/>
            <person name="Mavromatis K."/>
            <person name="Mikhailova N."/>
            <person name="Pati A."/>
            <person name="Chen A."/>
            <person name="Palaniappan K."/>
            <person name="Land M."/>
            <person name="Hauser L."/>
            <person name="Chang Y.J."/>
            <person name="Jeffries C.D."/>
            <person name="Brambilla E.M."/>
            <person name="Rohde M."/>
            <person name="Spring S."/>
            <person name="Sikorski J."/>
            <person name="Goker M."/>
            <person name="Woyke T."/>
            <person name="Bristow J."/>
            <person name="Eisen J.A."/>
            <person name="Markowitz V."/>
            <person name="Hugenholtz P."/>
            <person name="Kyrpides N.C."/>
            <person name="Klenk H.P."/>
            <person name="Detter J.C."/>
        </authorList>
    </citation>
    <scope>NUCLEOTIDE SEQUENCE [LARGE SCALE GENOMIC DNA]</scope>
    <source>
        <strain evidence="3">ATCC BAA-921 / DSM 16994 / JCM 11577 / YK-1</strain>
    </source>
</reference>
<evidence type="ECO:0000313" key="3">
    <source>
        <dbReference type="Proteomes" id="UP000008721"/>
    </source>
</evidence>
<dbReference type="Proteomes" id="UP000008721">
    <property type="component" value="Chromosome"/>
</dbReference>
<dbReference type="InterPro" id="IPR036390">
    <property type="entry name" value="WH_DNA-bd_sf"/>
</dbReference>